<proteinExistence type="predicted"/>
<dbReference type="SUPFAM" id="SSF101756">
    <property type="entry name" value="Hypothetical protein YgiW"/>
    <property type="match status" value="1"/>
</dbReference>
<dbReference type="OrthoDB" id="467760at2"/>
<dbReference type="KEGG" id="cyc:PCC7424_0693"/>
<dbReference type="AlphaFoldDB" id="B7KFV6"/>
<dbReference type="eggNOG" id="COG3111">
    <property type="taxonomic scope" value="Bacteria"/>
</dbReference>
<dbReference type="HOGENOM" id="CLU_163220_0_0_3"/>
<dbReference type="STRING" id="65393.PCC7424_0693"/>
<organism evidence="2 3">
    <name type="scientific">Gloeothece citriformis (strain PCC 7424)</name>
    <name type="common">Cyanothece sp. (strain PCC 7424)</name>
    <dbReference type="NCBI Taxonomy" id="65393"/>
    <lineage>
        <taxon>Bacteria</taxon>
        <taxon>Bacillati</taxon>
        <taxon>Cyanobacteriota</taxon>
        <taxon>Cyanophyceae</taxon>
        <taxon>Oscillatoriophycideae</taxon>
        <taxon>Chroococcales</taxon>
        <taxon>Aphanothecaceae</taxon>
        <taxon>Gloeothece</taxon>
        <taxon>Gloeothece citriformis</taxon>
    </lineage>
</organism>
<evidence type="ECO:0000256" key="1">
    <source>
        <dbReference type="SAM" id="SignalP"/>
    </source>
</evidence>
<evidence type="ECO:0008006" key="4">
    <source>
        <dbReference type="Google" id="ProtNLM"/>
    </source>
</evidence>
<reference evidence="3" key="1">
    <citation type="journal article" date="2011" name="MBio">
        <title>Novel metabolic attributes of the genus Cyanothece, comprising a group of unicellular nitrogen-fixing Cyanobacteria.</title>
        <authorList>
            <person name="Bandyopadhyay A."/>
            <person name="Elvitigala T."/>
            <person name="Welsh E."/>
            <person name="Stockel J."/>
            <person name="Liberton M."/>
            <person name="Min H."/>
            <person name="Sherman L.A."/>
            <person name="Pakrasi H.B."/>
        </authorList>
    </citation>
    <scope>NUCLEOTIDE SEQUENCE [LARGE SCALE GENOMIC DNA]</scope>
    <source>
        <strain evidence="3">PCC 7424</strain>
    </source>
</reference>
<name>B7KFV6_GLOC7</name>
<evidence type="ECO:0000313" key="2">
    <source>
        <dbReference type="EMBL" id="ACK69149.1"/>
    </source>
</evidence>
<keyword evidence="1" id="KW-0732">Signal</keyword>
<gene>
    <name evidence="2" type="ordered locus">PCC7424_0693</name>
</gene>
<dbReference type="InterPro" id="IPR036700">
    <property type="entry name" value="BOBF_sf"/>
</dbReference>
<dbReference type="EMBL" id="CP001291">
    <property type="protein sequence ID" value="ACK69149.1"/>
    <property type="molecule type" value="Genomic_DNA"/>
</dbReference>
<dbReference type="RefSeq" id="WP_012598096.1">
    <property type="nucleotide sequence ID" value="NC_011729.1"/>
</dbReference>
<sequence>MNFKSTGIILTTLATLAIPMAVQAQKAQTPIGNLPNSRLMSISGEVTQLFHDEFLLNDGTGQIIVEAEPQWGQPMNLSVGEQVTVVGRYDDNEFEAFSITNSQGQTIQIHDD</sequence>
<evidence type="ECO:0000313" key="3">
    <source>
        <dbReference type="Proteomes" id="UP000002384"/>
    </source>
</evidence>
<keyword evidence="3" id="KW-1185">Reference proteome</keyword>
<dbReference type="Proteomes" id="UP000002384">
    <property type="component" value="Chromosome"/>
</dbReference>
<dbReference type="Gene3D" id="2.40.50.200">
    <property type="entry name" value="Bacterial OB-fold"/>
    <property type="match status" value="1"/>
</dbReference>
<feature type="signal peptide" evidence="1">
    <location>
        <begin position="1"/>
        <end position="24"/>
    </location>
</feature>
<protein>
    <recommendedName>
        <fullName evidence="4">Bacterial OB-fold domain-containing protein</fullName>
    </recommendedName>
</protein>
<feature type="chain" id="PRO_5002856169" description="Bacterial OB-fold domain-containing protein" evidence="1">
    <location>
        <begin position="25"/>
        <end position="112"/>
    </location>
</feature>
<accession>B7KFV6</accession>